<organism evidence="13 14">
    <name type="scientific">Kiloniella spongiae</name>
    <dbReference type="NCBI Taxonomy" id="1489064"/>
    <lineage>
        <taxon>Bacteria</taxon>
        <taxon>Pseudomonadati</taxon>
        <taxon>Pseudomonadota</taxon>
        <taxon>Alphaproteobacteria</taxon>
        <taxon>Rhodospirillales</taxon>
        <taxon>Kiloniellaceae</taxon>
        <taxon>Kiloniella</taxon>
    </lineage>
</organism>
<sequence>MSEEQLSFQAEVSRLLDIVAHSLYSNKEIFLRELISNASDACDKLRYLAVTDGDLMKDDPDFRIDLEIDSNANTLTISDNGIGMNRQELIDNLGTIARSGTSAFMEQMESSKDGNNLIGQFGVGFYSSYMVADKVSVTSRRAGEDQGWQWDSDGKGKFTIAEVEKPLRGTSITLHLKEEQKEYSEELRLRTIIKTYSDHIPIPIRLKKTPVENDDGSIENDTEWETLNSASAIWTRSKSDVTDEQYKEFYHHVAHAYDDPWLREHFRVEGVLEYSGLLYIPGSKPFDLFHPDRKHGVKLYVRRVFITDDCQELIPAYMRFLKGVIDSEDLPLNISREMLQDNPMLRKIRGGIVKRVLGILDKKAENEQEEYLKFWENFGSVLKEGLYEDLPQKDALLKLCRFKSTKTDSWISLADYLENMKEGQEHIYYISGEDEQALRRSPQIEGFKAKDVDVLVLHDPVDEFWVTSINEYEGKGFKSVTRGGADLNKINAADDKGEASKDKEEDKAELGALLGYMKLTLEGEVKDIRSSERLTDSAVCLVADEGDMDIHLERILRSHKQVDEASKRVLEINPKHDLVKRLSDLIKKDGAAKELEDIAWLLLDQARILEGQIPSDAATFAQRMSRVMGKGLS</sequence>
<dbReference type="GO" id="GO:0005524">
    <property type="term" value="F:ATP binding"/>
    <property type="evidence" value="ECO:0007669"/>
    <property type="project" value="UniProtKB-UniRule"/>
</dbReference>
<evidence type="ECO:0000256" key="9">
    <source>
        <dbReference type="ARBA" id="ARBA00070675"/>
    </source>
</evidence>
<protein>
    <recommendedName>
        <fullName evidence="9 10">Chaperone protein HtpG</fullName>
    </recommendedName>
    <alternativeName>
        <fullName evidence="10">Heat shock protein HtpG</fullName>
    </alternativeName>
    <alternativeName>
        <fullName evidence="10">High temperature protein G</fullName>
    </alternativeName>
</protein>
<dbReference type="InterPro" id="IPR036890">
    <property type="entry name" value="HATPase_C_sf"/>
</dbReference>
<dbReference type="Pfam" id="PF00183">
    <property type="entry name" value="HSP90"/>
    <property type="match status" value="1"/>
</dbReference>
<dbReference type="Gene3D" id="3.30.230.80">
    <property type="match status" value="1"/>
</dbReference>
<evidence type="ECO:0000259" key="12">
    <source>
        <dbReference type="SMART" id="SM00387"/>
    </source>
</evidence>
<dbReference type="PATRIC" id="fig|1489064.4.peg.1619"/>
<evidence type="ECO:0000256" key="8">
    <source>
        <dbReference type="ARBA" id="ARBA00058590"/>
    </source>
</evidence>
<dbReference type="GO" id="GO:0005737">
    <property type="term" value="C:cytoplasm"/>
    <property type="evidence" value="ECO:0007669"/>
    <property type="project" value="UniProtKB-SubCell"/>
</dbReference>
<evidence type="ECO:0000313" key="13">
    <source>
        <dbReference type="EMBL" id="KLN62539.1"/>
    </source>
</evidence>
<reference evidence="13 14" key="1">
    <citation type="submission" date="2015-03" db="EMBL/GenBank/DDBJ databases">
        <title>Genome Sequence of Kiloniella spongiae MEBiC09566, isolated from a marine sponge.</title>
        <authorList>
            <person name="Shao Z."/>
            <person name="Wang L."/>
            <person name="Li X."/>
        </authorList>
    </citation>
    <scope>NUCLEOTIDE SEQUENCE [LARGE SCALE GENOMIC DNA]</scope>
    <source>
        <strain evidence="13 14">MEBiC09566</strain>
    </source>
</reference>
<keyword evidence="6 10" id="KW-0346">Stress response</keyword>
<keyword evidence="4 10" id="KW-0547">Nucleotide-binding</keyword>
<feature type="binding site" evidence="11">
    <location>
        <position position="170"/>
    </location>
    <ligand>
        <name>ATP</name>
        <dbReference type="ChEBI" id="CHEBI:30616"/>
    </ligand>
</feature>
<dbReference type="FunFam" id="3.30.230.80:FF:000002">
    <property type="entry name" value="Molecular chaperone HtpG"/>
    <property type="match status" value="1"/>
</dbReference>
<name>A0A0H2MJ25_9PROT</name>
<dbReference type="InterPro" id="IPR037196">
    <property type="entry name" value="HSP90_C"/>
</dbReference>
<dbReference type="SUPFAM" id="SSF54211">
    <property type="entry name" value="Ribosomal protein S5 domain 2-like"/>
    <property type="match status" value="1"/>
</dbReference>
<comment type="subcellular location">
    <subcellularLocation>
        <location evidence="1 10">Cytoplasm</location>
    </subcellularLocation>
</comment>
<dbReference type="PIRSF" id="PIRSF002583">
    <property type="entry name" value="Hsp90"/>
    <property type="match status" value="1"/>
</dbReference>
<evidence type="ECO:0000256" key="7">
    <source>
        <dbReference type="ARBA" id="ARBA00023186"/>
    </source>
</evidence>
<dbReference type="GO" id="GO:0051082">
    <property type="term" value="F:unfolded protein binding"/>
    <property type="evidence" value="ECO:0007669"/>
    <property type="project" value="UniProtKB-UniRule"/>
</dbReference>
<feature type="domain" description="Histidine kinase/HSP90-like ATPase" evidence="12">
    <location>
        <begin position="26"/>
        <end position="180"/>
    </location>
</feature>
<evidence type="ECO:0000256" key="4">
    <source>
        <dbReference type="ARBA" id="ARBA00022741"/>
    </source>
</evidence>
<dbReference type="InterPro" id="IPR019805">
    <property type="entry name" value="Heat_shock_protein_90_CS"/>
</dbReference>
<dbReference type="GO" id="GO:0016887">
    <property type="term" value="F:ATP hydrolysis activity"/>
    <property type="evidence" value="ECO:0007669"/>
    <property type="project" value="InterPro"/>
</dbReference>
<dbReference type="CDD" id="cd16927">
    <property type="entry name" value="HATPase_Hsp90-like"/>
    <property type="match status" value="1"/>
</dbReference>
<dbReference type="EMBL" id="LAQL01000002">
    <property type="protein sequence ID" value="KLN62539.1"/>
    <property type="molecule type" value="Genomic_DNA"/>
</dbReference>
<dbReference type="STRING" id="1489064.WH96_03415"/>
<evidence type="ECO:0000313" key="14">
    <source>
        <dbReference type="Proteomes" id="UP000035444"/>
    </source>
</evidence>
<dbReference type="Gene3D" id="1.20.120.790">
    <property type="entry name" value="Heat shock protein 90, C-terminal domain"/>
    <property type="match status" value="1"/>
</dbReference>
<feature type="binding site" evidence="11">
    <location>
        <position position="33"/>
    </location>
    <ligand>
        <name>ATP</name>
        <dbReference type="ChEBI" id="CHEBI:30616"/>
    </ligand>
</feature>
<comment type="caution">
    <text evidence="10">Lacks conserved residue(s) required for the propagation of feature annotation.</text>
</comment>
<dbReference type="PANTHER" id="PTHR11528">
    <property type="entry name" value="HEAT SHOCK PROTEIN 90 FAMILY MEMBER"/>
    <property type="match status" value="1"/>
</dbReference>
<dbReference type="PRINTS" id="PR00775">
    <property type="entry name" value="HEATSHOCK90"/>
</dbReference>
<dbReference type="InterPro" id="IPR001404">
    <property type="entry name" value="Hsp90_fam"/>
</dbReference>
<comment type="similarity">
    <text evidence="2 10">Belongs to the heat shock protein 90 family.</text>
</comment>
<evidence type="ECO:0000256" key="6">
    <source>
        <dbReference type="ARBA" id="ARBA00023016"/>
    </source>
</evidence>
<dbReference type="RefSeq" id="WP_047762661.1">
    <property type="nucleotide sequence ID" value="NZ_LAQL01000002.1"/>
</dbReference>
<feature type="binding site" evidence="11">
    <location>
        <position position="92"/>
    </location>
    <ligand>
        <name>ATP</name>
        <dbReference type="ChEBI" id="CHEBI:30616"/>
    </ligand>
</feature>
<evidence type="ECO:0000256" key="10">
    <source>
        <dbReference type="HAMAP-Rule" id="MF_00505"/>
    </source>
</evidence>
<dbReference type="AlphaFoldDB" id="A0A0H2MJ25"/>
<proteinExistence type="inferred from homology"/>
<dbReference type="SUPFAM" id="SSF55874">
    <property type="entry name" value="ATPase domain of HSP90 chaperone/DNA topoisomerase II/histidine kinase"/>
    <property type="match status" value="1"/>
</dbReference>
<dbReference type="GO" id="GO:0140662">
    <property type="term" value="F:ATP-dependent protein folding chaperone"/>
    <property type="evidence" value="ECO:0007669"/>
    <property type="project" value="InterPro"/>
</dbReference>
<evidence type="ECO:0000256" key="1">
    <source>
        <dbReference type="ARBA" id="ARBA00004496"/>
    </source>
</evidence>
<keyword evidence="14" id="KW-1185">Reference proteome</keyword>
<feature type="binding site" evidence="11">
    <location>
        <position position="336"/>
    </location>
    <ligand>
        <name>ATP</name>
        <dbReference type="ChEBI" id="CHEBI:30616"/>
    </ligand>
</feature>
<dbReference type="NCBIfam" id="NF003555">
    <property type="entry name" value="PRK05218.1"/>
    <property type="match status" value="1"/>
</dbReference>
<comment type="caution">
    <text evidence="13">The sequence shown here is derived from an EMBL/GenBank/DDBJ whole genome shotgun (WGS) entry which is preliminary data.</text>
</comment>
<keyword evidence="5 10" id="KW-0067">ATP-binding</keyword>
<dbReference type="Proteomes" id="UP000035444">
    <property type="component" value="Unassembled WGS sequence"/>
</dbReference>
<evidence type="ECO:0000256" key="3">
    <source>
        <dbReference type="ARBA" id="ARBA00022490"/>
    </source>
</evidence>
<feature type="region of interest" description="A; substrate-binding" evidence="10">
    <location>
        <begin position="1"/>
        <end position="336"/>
    </location>
</feature>
<dbReference type="SUPFAM" id="SSF110942">
    <property type="entry name" value="HSP90 C-terminal domain"/>
    <property type="match status" value="1"/>
</dbReference>
<feature type="binding site" evidence="11">
    <location>
        <begin position="99"/>
        <end position="100"/>
    </location>
    <ligand>
        <name>ATP</name>
        <dbReference type="ChEBI" id="CHEBI:30616"/>
    </ligand>
</feature>
<keyword evidence="3 10" id="KW-0963">Cytoplasm</keyword>
<dbReference type="InterPro" id="IPR003594">
    <property type="entry name" value="HATPase_dom"/>
</dbReference>
<feature type="binding site" evidence="11">
    <location>
        <begin position="120"/>
        <end position="125"/>
    </location>
    <ligand>
        <name>ATP</name>
        <dbReference type="ChEBI" id="CHEBI:30616"/>
    </ligand>
</feature>
<evidence type="ECO:0000256" key="5">
    <source>
        <dbReference type="ARBA" id="ARBA00022840"/>
    </source>
</evidence>
<evidence type="ECO:0000256" key="2">
    <source>
        <dbReference type="ARBA" id="ARBA00008239"/>
    </source>
</evidence>
<accession>A0A0H2MJ25</accession>
<feature type="binding site" evidence="11">
    <location>
        <position position="84"/>
    </location>
    <ligand>
        <name>ATP</name>
        <dbReference type="ChEBI" id="CHEBI:30616"/>
    </ligand>
</feature>
<comment type="function">
    <text evidence="8 10">Molecular chaperone. Has ATPase activity.</text>
</comment>
<dbReference type="InterPro" id="IPR020568">
    <property type="entry name" value="Ribosomal_Su5_D2-typ_SF"/>
</dbReference>
<feature type="binding site" evidence="11">
    <location>
        <position position="79"/>
    </location>
    <ligand>
        <name>ATP</name>
        <dbReference type="ChEBI" id="CHEBI:30616"/>
    </ligand>
</feature>
<dbReference type="SMART" id="SM00387">
    <property type="entry name" value="HATPase_c"/>
    <property type="match status" value="1"/>
</dbReference>
<dbReference type="Pfam" id="PF13589">
    <property type="entry name" value="HATPase_c_3"/>
    <property type="match status" value="1"/>
</dbReference>
<feature type="binding site" evidence="11">
    <location>
        <position position="37"/>
    </location>
    <ligand>
        <name>ATP</name>
        <dbReference type="ChEBI" id="CHEBI:30616"/>
    </ligand>
</feature>
<dbReference type="InterPro" id="IPR020575">
    <property type="entry name" value="Hsp90_N"/>
</dbReference>
<dbReference type="Gene3D" id="3.30.565.10">
    <property type="entry name" value="Histidine kinase-like ATPase, C-terminal domain"/>
    <property type="match status" value="1"/>
</dbReference>
<dbReference type="PROSITE" id="PS00298">
    <property type="entry name" value="HSP90"/>
    <property type="match status" value="1"/>
</dbReference>
<dbReference type="FunFam" id="3.30.565.10:FF:000009">
    <property type="entry name" value="Molecular chaperone HtpG"/>
    <property type="match status" value="1"/>
</dbReference>
<feature type="region of interest" description="C" evidence="10">
    <location>
        <begin position="555"/>
        <end position="633"/>
    </location>
</feature>
<keyword evidence="7 10" id="KW-0143">Chaperone</keyword>
<dbReference type="HAMAP" id="MF_00505">
    <property type="entry name" value="HSP90"/>
    <property type="match status" value="1"/>
</dbReference>
<dbReference type="OrthoDB" id="9802640at2"/>
<dbReference type="Gene3D" id="3.40.50.11260">
    <property type="match status" value="1"/>
</dbReference>
<evidence type="ECO:0000256" key="11">
    <source>
        <dbReference type="PIRSR" id="PIRSR002583-1"/>
    </source>
</evidence>
<gene>
    <name evidence="10" type="primary">htpG</name>
    <name evidence="13" type="ORF">WH96_03415</name>
</gene>
<comment type="subunit">
    <text evidence="10">Homodimer.</text>
</comment>